<organism evidence="1 2">
    <name type="scientific">Geomonas paludis</name>
    <dbReference type="NCBI Taxonomy" id="2740185"/>
    <lineage>
        <taxon>Bacteria</taxon>
        <taxon>Pseudomonadati</taxon>
        <taxon>Thermodesulfobacteriota</taxon>
        <taxon>Desulfuromonadia</taxon>
        <taxon>Geobacterales</taxon>
        <taxon>Geobacteraceae</taxon>
        <taxon>Geomonas</taxon>
    </lineage>
</organism>
<reference evidence="2" key="1">
    <citation type="submission" date="2020-06" db="EMBL/GenBank/DDBJ databases">
        <title>Draft genomic sequecing of Geomonas sp. Red736.</title>
        <authorList>
            <person name="Itoh H."/>
            <person name="Xu Z.X."/>
            <person name="Ushijima N."/>
            <person name="Masuda Y."/>
            <person name="Shiratori Y."/>
            <person name="Senoo K."/>
        </authorList>
    </citation>
    <scope>NUCLEOTIDE SEQUENCE [LARGE SCALE GENOMIC DNA]</scope>
    <source>
        <strain evidence="2">Red736</strain>
    </source>
</reference>
<dbReference type="EMBL" id="BLXY01000014">
    <property type="protein sequence ID" value="GFO65936.1"/>
    <property type="molecule type" value="Genomic_DNA"/>
</dbReference>
<comment type="caution">
    <text evidence="1">The sequence shown here is derived from an EMBL/GenBank/DDBJ whole genome shotgun (WGS) entry which is preliminary data.</text>
</comment>
<evidence type="ECO:0000313" key="1">
    <source>
        <dbReference type="EMBL" id="GFO65936.1"/>
    </source>
</evidence>
<accession>A0A6V8N094</accession>
<protein>
    <submittedName>
        <fullName evidence="1">Uncharacterized protein</fullName>
    </submittedName>
</protein>
<dbReference type="Proteomes" id="UP000568888">
    <property type="component" value="Unassembled WGS sequence"/>
</dbReference>
<proteinExistence type="predicted"/>
<dbReference type="RefSeq" id="WP_246405015.1">
    <property type="nucleotide sequence ID" value="NZ_BLXY01000014.1"/>
</dbReference>
<name>A0A6V8N094_9BACT</name>
<sequence>MAPPWAATGDAMFNWFRKKKEELQFPDSAAAFAHACSIGYTPLIGGLVPALVEESGGLNRDGERTFLISLAAPGRPLQLWSCTLKGAPGYPEQGDFVGFRVVTIASDLPEPVNLIGYIACRLEPRLVPGKGWAVAQSYTPENIKPDFRPM</sequence>
<evidence type="ECO:0000313" key="2">
    <source>
        <dbReference type="Proteomes" id="UP000568888"/>
    </source>
</evidence>
<gene>
    <name evidence="1" type="ORF">GMPD_38550</name>
</gene>
<dbReference type="AlphaFoldDB" id="A0A6V8N094"/>